<dbReference type="EMBL" id="JAGFNK010000401">
    <property type="protein sequence ID" value="KAI9450956.1"/>
    <property type="molecule type" value="Genomic_DNA"/>
</dbReference>
<comment type="caution">
    <text evidence="1">The sequence shown here is derived from an EMBL/GenBank/DDBJ whole genome shotgun (WGS) entry which is preliminary data.</text>
</comment>
<organism evidence="1 2">
    <name type="scientific">Russula earlei</name>
    <dbReference type="NCBI Taxonomy" id="71964"/>
    <lineage>
        <taxon>Eukaryota</taxon>
        <taxon>Fungi</taxon>
        <taxon>Dikarya</taxon>
        <taxon>Basidiomycota</taxon>
        <taxon>Agaricomycotina</taxon>
        <taxon>Agaricomycetes</taxon>
        <taxon>Russulales</taxon>
        <taxon>Russulaceae</taxon>
        <taxon>Russula</taxon>
    </lineage>
</organism>
<sequence length="474" mass="51175">MASSLRLTVGRIRGPFRSLRNFTSASESASSFQRVAYVTLFTLTAGVGVVYYFDSRAAIHRYLIAPVIRNLLDPESGHKLAVSALESGFAPRDMFPDDERLKIELWGQTLSNPIGLAAGFDKDGRAVDGLFNLGFGWVEVGSVTPKPQPGNPRPRVFHLPEDSALINRYGFPSQGHVSVLSHLRARLPTFPSTTEDGLASLRQGRLLAINLGKNKESQPESPDDFISGVHAFAPYADVLVINVSSPNTPGLRCVWLQGLQKRDLLVHLLCSVVQARDETSASSMRRPKLVLKISPDLDSDGMDDIADAVGTVKGGIDGVIVSNTTVQRPAHLRGANHAEQGGLSGSPLLPLALNVVRGLRKRLPAEVPIIGCGGISSGADALAFAQAGATCIQLYTAFGYDGAGICRRIKDELTEELTRTDTTWRTIVEQAVRENAAASPQSASVQQLVRQAEEIQVLLNDLEERMRRDALAQA</sequence>
<name>A0ACC0TWM0_9AGAM</name>
<proteinExistence type="predicted"/>
<accession>A0ACC0TWM0</accession>
<gene>
    <name evidence="1" type="ORF">F5148DRAFT_986735</name>
</gene>
<dbReference type="Proteomes" id="UP001207468">
    <property type="component" value="Unassembled WGS sequence"/>
</dbReference>
<protein>
    <submittedName>
        <fullName evidence="1">Dihydroorotate dehydrogenase-domain-containing protein</fullName>
    </submittedName>
</protein>
<keyword evidence="2" id="KW-1185">Reference proteome</keyword>
<evidence type="ECO:0000313" key="2">
    <source>
        <dbReference type="Proteomes" id="UP001207468"/>
    </source>
</evidence>
<evidence type="ECO:0000313" key="1">
    <source>
        <dbReference type="EMBL" id="KAI9450956.1"/>
    </source>
</evidence>
<reference evidence="1" key="1">
    <citation type="submission" date="2021-03" db="EMBL/GenBank/DDBJ databases">
        <title>Evolutionary priming and transition to the ectomycorrhizal habit in an iconic lineage of mushroom-forming fungi: is preadaptation a requirement?</title>
        <authorList>
            <consortium name="DOE Joint Genome Institute"/>
            <person name="Looney B.P."/>
            <person name="Miyauchi S."/>
            <person name="Morin E."/>
            <person name="Drula E."/>
            <person name="Courty P.E."/>
            <person name="Chicoki N."/>
            <person name="Fauchery L."/>
            <person name="Kohler A."/>
            <person name="Kuo A."/>
            <person name="LaButti K."/>
            <person name="Pangilinan J."/>
            <person name="Lipzen A."/>
            <person name="Riley R."/>
            <person name="Andreopoulos W."/>
            <person name="He G."/>
            <person name="Johnson J."/>
            <person name="Barry K.W."/>
            <person name="Grigoriev I.V."/>
            <person name="Nagy L."/>
            <person name="Hibbett D."/>
            <person name="Henrissat B."/>
            <person name="Matheny P.B."/>
            <person name="Labbe J."/>
            <person name="Martin A.F."/>
        </authorList>
    </citation>
    <scope>NUCLEOTIDE SEQUENCE</scope>
    <source>
        <strain evidence="1">BPL698</strain>
    </source>
</reference>